<accession>A0ABP9G0W6</accession>
<proteinExistence type="predicted"/>
<sequence length="64" mass="6576">MGRGSGCWSVTALTRDPDTDAAEALAASGAEVVQADLSDMASLRNACDGVFAVTQPRSYERGGL</sequence>
<reference evidence="3" key="1">
    <citation type="journal article" date="2019" name="Int. J. Syst. Evol. Microbiol.">
        <title>The Global Catalogue of Microorganisms (GCM) 10K type strain sequencing project: providing services to taxonomists for standard genome sequencing and annotation.</title>
        <authorList>
            <consortium name="The Broad Institute Genomics Platform"/>
            <consortium name="The Broad Institute Genome Sequencing Center for Infectious Disease"/>
            <person name="Wu L."/>
            <person name="Ma J."/>
        </authorList>
    </citation>
    <scope>NUCLEOTIDE SEQUENCE [LARGE SCALE GENOMIC DNA]</scope>
    <source>
        <strain evidence="3">JCM 18283</strain>
    </source>
</reference>
<dbReference type="SUPFAM" id="SSF51735">
    <property type="entry name" value="NAD(P)-binding Rossmann-fold domains"/>
    <property type="match status" value="1"/>
</dbReference>
<dbReference type="Proteomes" id="UP001501436">
    <property type="component" value="Unassembled WGS sequence"/>
</dbReference>
<gene>
    <name evidence="2" type="ORF">GCM10023313_21200</name>
</gene>
<feature type="domain" description="NmrA-like" evidence="1">
    <location>
        <begin position="8"/>
        <end position="53"/>
    </location>
</feature>
<dbReference type="Gene3D" id="3.40.50.720">
    <property type="entry name" value="NAD(P)-binding Rossmann-like Domain"/>
    <property type="match status" value="1"/>
</dbReference>
<comment type="caution">
    <text evidence="2">The sequence shown here is derived from an EMBL/GenBank/DDBJ whole genome shotgun (WGS) entry which is preliminary data.</text>
</comment>
<dbReference type="RefSeq" id="WP_425563469.1">
    <property type="nucleotide sequence ID" value="NZ_BAABJI010000002.1"/>
</dbReference>
<keyword evidence="3" id="KW-1185">Reference proteome</keyword>
<protein>
    <recommendedName>
        <fullName evidence="1">NmrA-like domain-containing protein</fullName>
    </recommendedName>
</protein>
<evidence type="ECO:0000259" key="1">
    <source>
        <dbReference type="Pfam" id="PF05368"/>
    </source>
</evidence>
<dbReference type="InterPro" id="IPR036291">
    <property type="entry name" value="NAD(P)-bd_dom_sf"/>
</dbReference>
<name>A0ABP9G0W6_9SPHI</name>
<evidence type="ECO:0000313" key="2">
    <source>
        <dbReference type="EMBL" id="GAA4917346.1"/>
    </source>
</evidence>
<dbReference type="InterPro" id="IPR008030">
    <property type="entry name" value="NmrA-like"/>
</dbReference>
<dbReference type="EMBL" id="BAABJI010000002">
    <property type="protein sequence ID" value="GAA4917346.1"/>
    <property type="molecule type" value="Genomic_DNA"/>
</dbReference>
<evidence type="ECO:0000313" key="3">
    <source>
        <dbReference type="Proteomes" id="UP001501436"/>
    </source>
</evidence>
<organism evidence="2 3">
    <name type="scientific">Mucilaginibacter defluvii</name>
    <dbReference type="NCBI Taxonomy" id="1196019"/>
    <lineage>
        <taxon>Bacteria</taxon>
        <taxon>Pseudomonadati</taxon>
        <taxon>Bacteroidota</taxon>
        <taxon>Sphingobacteriia</taxon>
        <taxon>Sphingobacteriales</taxon>
        <taxon>Sphingobacteriaceae</taxon>
        <taxon>Mucilaginibacter</taxon>
    </lineage>
</organism>
<dbReference type="Pfam" id="PF05368">
    <property type="entry name" value="NmrA"/>
    <property type="match status" value="1"/>
</dbReference>